<reference evidence="2 3" key="1">
    <citation type="submission" date="2014-09" db="EMBL/GenBank/DDBJ databases">
        <title>Genome sequencing of Methyloceanibacter caenitepidi Gela4.</title>
        <authorList>
            <person name="Takeuchi M."/>
            <person name="Susumu S."/>
            <person name="Kamagata Y."/>
            <person name="Oshima K."/>
            <person name="Hattori M."/>
            <person name="Iwasaki W."/>
        </authorList>
    </citation>
    <scope>NUCLEOTIDE SEQUENCE [LARGE SCALE GENOMIC DNA]</scope>
    <source>
        <strain evidence="2 3">Gela4</strain>
    </source>
</reference>
<gene>
    <name evidence="2" type="ORF">GL4_2782</name>
</gene>
<name>A0A0A8K5X8_9HYPH</name>
<evidence type="ECO:0000313" key="2">
    <source>
        <dbReference type="EMBL" id="BAQ18216.1"/>
    </source>
</evidence>
<evidence type="ECO:0000256" key="1">
    <source>
        <dbReference type="SAM" id="MobiDB-lite"/>
    </source>
</evidence>
<organism evidence="2 3">
    <name type="scientific">Methyloceanibacter caenitepidi</name>
    <dbReference type="NCBI Taxonomy" id="1384459"/>
    <lineage>
        <taxon>Bacteria</taxon>
        <taxon>Pseudomonadati</taxon>
        <taxon>Pseudomonadota</taxon>
        <taxon>Alphaproteobacteria</taxon>
        <taxon>Hyphomicrobiales</taxon>
        <taxon>Hyphomicrobiaceae</taxon>
        <taxon>Methyloceanibacter</taxon>
    </lineage>
</organism>
<sequence length="52" mass="5505">MPNVSSVQSDRRKAADALARGERRGSQFLRAQGAAGVPFAPASMAETEVDPF</sequence>
<feature type="region of interest" description="Disordered" evidence="1">
    <location>
        <begin position="1"/>
        <end position="27"/>
    </location>
</feature>
<dbReference type="AlphaFoldDB" id="A0A0A8K5X8"/>
<dbReference type="KEGG" id="mcg:GL4_2782"/>
<dbReference type="Proteomes" id="UP000031643">
    <property type="component" value="Chromosome"/>
</dbReference>
<dbReference type="HOGENOM" id="CLU_3081663_0_0_5"/>
<accession>A0A0A8K5X8</accession>
<protein>
    <submittedName>
        <fullName evidence="2">Uncharacterized protein</fullName>
    </submittedName>
</protein>
<evidence type="ECO:0000313" key="3">
    <source>
        <dbReference type="Proteomes" id="UP000031643"/>
    </source>
</evidence>
<feature type="compositionally biased region" description="Basic and acidic residues" evidence="1">
    <location>
        <begin position="9"/>
        <end position="25"/>
    </location>
</feature>
<dbReference type="EMBL" id="AP014648">
    <property type="protein sequence ID" value="BAQ18216.1"/>
    <property type="molecule type" value="Genomic_DNA"/>
</dbReference>
<proteinExistence type="predicted"/>
<keyword evidence="3" id="KW-1185">Reference proteome</keyword>